<dbReference type="EMBL" id="FUZI01000009">
    <property type="protein sequence ID" value="SKC33877.1"/>
    <property type="molecule type" value="Genomic_DNA"/>
</dbReference>
<dbReference type="SUPFAM" id="SSF53756">
    <property type="entry name" value="UDP-Glycosyltransferase/glycogen phosphorylase"/>
    <property type="match status" value="1"/>
</dbReference>
<keyword evidence="2 3" id="KW-0808">Transferase</keyword>
<gene>
    <name evidence="3" type="primary">rfaQ</name>
    <name evidence="3" type="ORF">CZ809_03483</name>
</gene>
<dbReference type="InterPro" id="IPR002201">
    <property type="entry name" value="Glyco_trans_9"/>
</dbReference>
<evidence type="ECO:0000313" key="4">
    <source>
        <dbReference type="Proteomes" id="UP000189966"/>
    </source>
</evidence>
<dbReference type="Gene3D" id="3.40.50.2000">
    <property type="entry name" value="Glycogen Phosphorylase B"/>
    <property type="match status" value="2"/>
</dbReference>
<dbReference type="OrthoDB" id="9781892at2"/>
<organism evidence="3 4">
    <name type="scientific">Photobacterium piscicola</name>
    <dbReference type="NCBI Taxonomy" id="1378299"/>
    <lineage>
        <taxon>Bacteria</taxon>
        <taxon>Pseudomonadati</taxon>
        <taxon>Pseudomonadota</taxon>
        <taxon>Gammaproteobacteria</taxon>
        <taxon>Vibrionales</taxon>
        <taxon>Vibrionaceae</taxon>
        <taxon>Photobacterium</taxon>
    </lineage>
</organism>
<dbReference type="AlphaFoldDB" id="A0A1T5I450"/>
<dbReference type="PANTHER" id="PTHR30160">
    <property type="entry name" value="TETRAACYLDISACCHARIDE 4'-KINASE-RELATED"/>
    <property type="match status" value="1"/>
</dbReference>
<dbReference type="FunFam" id="3.40.50.2000:FF:000164">
    <property type="entry name" value="Lipopolysaccharide heptosyltransferase I"/>
    <property type="match status" value="1"/>
</dbReference>
<dbReference type="GO" id="GO:0008713">
    <property type="term" value="F:ADP-heptose-lipopolysaccharide heptosyltransferase activity"/>
    <property type="evidence" value="ECO:0007669"/>
    <property type="project" value="TreeGrafter"/>
</dbReference>
<evidence type="ECO:0000256" key="1">
    <source>
        <dbReference type="ARBA" id="ARBA00022676"/>
    </source>
</evidence>
<dbReference type="CDD" id="cd03789">
    <property type="entry name" value="GT9_LPS_heptosyltransferase"/>
    <property type="match status" value="1"/>
</dbReference>
<evidence type="ECO:0000313" key="3">
    <source>
        <dbReference type="EMBL" id="SKC33877.1"/>
    </source>
</evidence>
<dbReference type="Proteomes" id="UP000189966">
    <property type="component" value="Unassembled WGS sequence"/>
</dbReference>
<keyword evidence="1" id="KW-0328">Glycosyltransferase</keyword>
<evidence type="ECO:0000256" key="2">
    <source>
        <dbReference type="ARBA" id="ARBA00022679"/>
    </source>
</evidence>
<dbReference type="PANTHER" id="PTHR30160:SF21">
    <property type="entry name" value="LIPOPOLYSACCHARIDE CORE HEPTOSYLTRANSFERASE OPSX"/>
    <property type="match status" value="1"/>
</dbReference>
<sequence length="357" mass="39151">MALFSTPPRSICILRLSAIGDVCHAIAVVQAIQRQWPTTEITWVVGKVEAQLVNALPNITVISFDKKAGWHGIKQVWQQLKSQRFDALLDMQVALRASVLSLGIKAKYRVGFSKNRTKEGQWLVTNKHLPNTNSIHVLDNMADFARYIGVPFTTPEWNIPLTTEDNSVAEQYIQQPTLVISPAASKDERNWLPERYAAIADYAATKGLAIILCGSPSEREQQLGQHIISHSQVPITNLIGKTTLLQLTALLRAATVVLAPDSGPAHLATTQNTPVIGLYGHSNPARTGPYLSLPYTVSVYQQVAEQHYGKPLGELPWGSRVKGNDIMPQISVAMVTEKLDAIIASLSSAETLHSQTK</sequence>
<dbReference type="Pfam" id="PF01075">
    <property type="entry name" value="Glyco_transf_9"/>
    <property type="match status" value="1"/>
</dbReference>
<dbReference type="InterPro" id="IPR051199">
    <property type="entry name" value="LPS_LOS_Heptosyltrfase"/>
</dbReference>
<dbReference type="RefSeq" id="WP_080158801.1">
    <property type="nucleotide sequence ID" value="NZ_FUZI01000009.1"/>
</dbReference>
<accession>A0A1T5I450</accession>
<dbReference type="EC" id="2.-.-.-" evidence="3"/>
<reference evidence="3 4" key="1">
    <citation type="submission" date="2017-02" db="EMBL/GenBank/DDBJ databases">
        <authorList>
            <person name="Peterson S.W."/>
        </authorList>
    </citation>
    <scope>NUCLEOTIDE SEQUENCE [LARGE SCALE GENOMIC DNA]</scope>
    <source>
        <strain evidence="4">type strain: NCCB 100098</strain>
    </source>
</reference>
<name>A0A1T5I450_9GAMM</name>
<proteinExistence type="predicted"/>
<dbReference type="GO" id="GO:0009244">
    <property type="term" value="P:lipopolysaccharide core region biosynthetic process"/>
    <property type="evidence" value="ECO:0007669"/>
    <property type="project" value="TreeGrafter"/>
</dbReference>
<protein>
    <submittedName>
        <fullName evidence="3">Lipopolysaccharide core heptosyltransferase RfaQ</fullName>
        <ecNumber evidence="3">2.-.-.-</ecNumber>
    </submittedName>
</protein>
<dbReference type="GO" id="GO:0005829">
    <property type="term" value="C:cytosol"/>
    <property type="evidence" value="ECO:0007669"/>
    <property type="project" value="TreeGrafter"/>
</dbReference>